<organism evidence="3 4">
    <name type="scientific">Bartonella tamiae Th239</name>
    <dbReference type="NCBI Taxonomy" id="1094558"/>
    <lineage>
        <taxon>Bacteria</taxon>
        <taxon>Pseudomonadati</taxon>
        <taxon>Pseudomonadota</taxon>
        <taxon>Alphaproteobacteria</taxon>
        <taxon>Hyphomicrobiales</taxon>
        <taxon>Bartonellaceae</taxon>
        <taxon>Bartonella</taxon>
    </lineage>
</organism>
<reference evidence="3 4" key="1">
    <citation type="submission" date="2012-03" db="EMBL/GenBank/DDBJ databases">
        <title>The Genome Sequence of Bartonella tamiae Th239.</title>
        <authorList>
            <consortium name="The Broad Institute Genome Sequencing Platform"/>
            <consortium name="The Broad Institute Genome Sequencing Center for Infectious Disease"/>
            <person name="Feldgarden M."/>
            <person name="Kirby J."/>
            <person name="Kosoy M."/>
            <person name="Birtles R."/>
            <person name="Probert W.S."/>
            <person name="Chiaraviglio L."/>
            <person name="Young S.K."/>
            <person name="Zeng Q."/>
            <person name="Gargeya S."/>
            <person name="Fitzgerald M."/>
            <person name="Haas B."/>
            <person name="Abouelleil A."/>
            <person name="Alvarado L."/>
            <person name="Arachchi H.M."/>
            <person name="Berlin A."/>
            <person name="Chapman S.B."/>
            <person name="Gearin G."/>
            <person name="Goldberg J."/>
            <person name="Griggs A."/>
            <person name="Gujja S."/>
            <person name="Hansen M."/>
            <person name="Heiman D."/>
            <person name="Howarth C."/>
            <person name="Larimer J."/>
            <person name="Lui A."/>
            <person name="MacDonald P.J.P."/>
            <person name="McCowen C."/>
            <person name="Montmayeur A."/>
            <person name="Murphy C."/>
            <person name="Neiman D."/>
            <person name="Pearson M."/>
            <person name="Priest M."/>
            <person name="Roberts A."/>
            <person name="Saif S."/>
            <person name="Shea T."/>
            <person name="Sisk P."/>
            <person name="Stolte C."/>
            <person name="Sykes S."/>
            <person name="Wortman J."/>
            <person name="Nusbaum C."/>
            <person name="Birren B."/>
        </authorList>
    </citation>
    <scope>NUCLEOTIDE SEQUENCE [LARGE SCALE GENOMIC DNA]</scope>
    <source>
        <strain evidence="3 4">Th239</strain>
    </source>
</reference>
<evidence type="ECO:0000256" key="1">
    <source>
        <dbReference type="ARBA" id="ARBA00023027"/>
    </source>
</evidence>
<dbReference type="HOGENOM" id="CLU_007383_1_7_5"/>
<dbReference type="Pfam" id="PF01370">
    <property type="entry name" value="Epimerase"/>
    <property type="match status" value="1"/>
</dbReference>
<dbReference type="EMBL" id="AIMB01000007">
    <property type="protein sequence ID" value="EJF90547.1"/>
    <property type="molecule type" value="Genomic_DNA"/>
</dbReference>
<dbReference type="STRING" id="1094558.ME5_00948"/>
<dbReference type="InterPro" id="IPR001509">
    <property type="entry name" value="Epimerase_deHydtase"/>
</dbReference>
<feature type="domain" description="NAD-dependent epimerase/dehydratase" evidence="2">
    <location>
        <begin position="3"/>
        <end position="236"/>
    </location>
</feature>
<dbReference type="Proteomes" id="UP000008952">
    <property type="component" value="Unassembled WGS sequence"/>
</dbReference>
<dbReference type="Gene3D" id="3.40.50.720">
    <property type="entry name" value="NAD(P)-binding Rossmann-like Domain"/>
    <property type="match status" value="1"/>
</dbReference>
<comment type="caution">
    <text evidence="3">The sequence shown here is derived from an EMBL/GenBank/DDBJ whole genome shotgun (WGS) entry which is preliminary data.</text>
</comment>
<evidence type="ECO:0000313" key="3">
    <source>
        <dbReference type="EMBL" id="EJF90547.1"/>
    </source>
</evidence>
<dbReference type="OrthoDB" id="9801785at2"/>
<dbReference type="eggNOG" id="COG0451">
    <property type="taxonomic scope" value="Bacteria"/>
</dbReference>
<dbReference type="RefSeq" id="WP_008038945.1">
    <property type="nucleotide sequence ID" value="NZ_JH725147.1"/>
</dbReference>
<protein>
    <recommendedName>
        <fullName evidence="2">NAD-dependent epimerase/dehydratase domain-containing protein</fullName>
    </recommendedName>
</protein>
<evidence type="ECO:0000313" key="4">
    <source>
        <dbReference type="Proteomes" id="UP000008952"/>
    </source>
</evidence>
<keyword evidence="4" id="KW-1185">Reference proteome</keyword>
<dbReference type="SUPFAM" id="SSF51735">
    <property type="entry name" value="NAD(P)-binding Rossmann-fold domains"/>
    <property type="match status" value="1"/>
</dbReference>
<proteinExistence type="predicted"/>
<name>J1JZJ6_9HYPH</name>
<dbReference type="PANTHER" id="PTHR43574">
    <property type="entry name" value="EPIMERASE-RELATED"/>
    <property type="match status" value="1"/>
</dbReference>
<gene>
    <name evidence="3" type="ORF">ME5_00948</name>
</gene>
<dbReference type="PRINTS" id="PR01713">
    <property type="entry name" value="NUCEPIMERASE"/>
</dbReference>
<keyword evidence="1" id="KW-0520">NAD</keyword>
<accession>J1JZJ6</accession>
<sequence length="325" mass="36364">MKVILTGAAGFIGSHVAKEMLREGFKVVGLDNLNHYYAPELKKARLANILNHQNFEFHLCDITNNDRLSEICLKENDADIIVHLAAQAGVRYSIENPSAYVSANVDGQIKIFEQSLKMIKRPAIIYASSSSVYGANKKVPFSEDDKVDNPVSVYAATKRSGELLAASYANVHGVQSSGLRFFTVYGPWGRPDMAPWLFVDAIFSGQTIKLFNYGKMQRDFTYIDDIVSGVMAVTHRMIETPQRVAPLYNLGNNHPIELLDFVASIEKATGKKAQTELYPMPPADVVKTYADITRAQKDLDFLPQMNIEEGMAHFVKWFVDYKAIK</sequence>
<evidence type="ECO:0000259" key="2">
    <source>
        <dbReference type="Pfam" id="PF01370"/>
    </source>
</evidence>
<dbReference type="PATRIC" id="fig|1094558.3.peg.1038"/>
<dbReference type="AlphaFoldDB" id="J1JZJ6"/>
<dbReference type="InterPro" id="IPR036291">
    <property type="entry name" value="NAD(P)-bd_dom_sf"/>
</dbReference>